<evidence type="ECO:0008006" key="3">
    <source>
        <dbReference type="Google" id="ProtNLM"/>
    </source>
</evidence>
<dbReference type="EMBL" id="JACGWL010000011">
    <property type="protein sequence ID" value="KAK4391464.1"/>
    <property type="molecule type" value="Genomic_DNA"/>
</dbReference>
<evidence type="ECO:0000313" key="2">
    <source>
        <dbReference type="Proteomes" id="UP001289374"/>
    </source>
</evidence>
<gene>
    <name evidence="1" type="ORF">Sango_1924200</name>
</gene>
<dbReference type="Proteomes" id="UP001289374">
    <property type="component" value="Unassembled WGS sequence"/>
</dbReference>
<reference evidence="1" key="1">
    <citation type="submission" date="2020-06" db="EMBL/GenBank/DDBJ databases">
        <authorList>
            <person name="Li T."/>
            <person name="Hu X."/>
            <person name="Zhang T."/>
            <person name="Song X."/>
            <person name="Zhang H."/>
            <person name="Dai N."/>
            <person name="Sheng W."/>
            <person name="Hou X."/>
            <person name="Wei L."/>
        </authorList>
    </citation>
    <scope>NUCLEOTIDE SEQUENCE</scope>
    <source>
        <strain evidence="1">K16</strain>
        <tissue evidence="1">Leaf</tissue>
    </source>
</reference>
<dbReference type="AlphaFoldDB" id="A0AAE1WDP6"/>
<name>A0AAE1WDP6_9LAMI</name>
<comment type="caution">
    <text evidence="1">The sequence shown here is derived from an EMBL/GenBank/DDBJ whole genome shotgun (WGS) entry which is preliminary data.</text>
</comment>
<evidence type="ECO:0000313" key="1">
    <source>
        <dbReference type="EMBL" id="KAK4391464.1"/>
    </source>
</evidence>
<protein>
    <recommendedName>
        <fullName evidence="3">Reverse transcriptase RNase H-like domain-containing protein</fullName>
    </recommendedName>
</protein>
<dbReference type="PANTHER" id="PTHR48475:SF2">
    <property type="entry name" value="RIBONUCLEASE H"/>
    <property type="match status" value="1"/>
</dbReference>
<accession>A0AAE1WDP6</accession>
<sequence length="101" mass="11095">MRTNAPLRATLGKTETSGWMIKWVIELSEYDISYQPKLAMKAEALAEFVNEVTLTEGDEGNWLLHVDGSSTLASSKAGVVLTSPKGDELEYAPVHLQSIEQ</sequence>
<proteinExistence type="predicted"/>
<keyword evidence="2" id="KW-1185">Reference proteome</keyword>
<dbReference type="PANTHER" id="PTHR48475">
    <property type="entry name" value="RIBONUCLEASE H"/>
    <property type="match status" value="1"/>
</dbReference>
<organism evidence="1 2">
    <name type="scientific">Sesamum angolense</name>
    <dbReference type="NCBI Taxonomy" id="2727404"/>
    <lineage>
        <taxon>Eukaryota</taxon>
        <taxon>Viridiplantae</taxon>
        <taxon>Streptophyta</taxon>
        <taxon>Embryophyta</taxon>
        <taxon>Tracheophyta</taxon>
        <taxon>Spermatophyta</taxon>
        <taxon>Magnoliopsida</taxon>
        <taxon>eudicotyledons</taxon>
        <taxon>Gunneridae</taxon>
        <taxon>Pentapetalae</taxon>
        <taxon>asterids</taxon>
        <taxon>lamiids</taxon>
        <taxon>Lamiales</taxon>
        <taxon>Pedaliaceae</taxon>
        <taxon>Sesamum</taxon>
    </lineage>
</organism>
<reference evidence="1" key="2">
    <citation type="journal article" date="2024" name="Plant">
        <title>Genomic evolution and insights into agronomic trait innovations of Sesamum species.</title>
        <authorList>
            <person name="Miao H."/>
            <person name="Wang L."/>
            <person name="Qu L."/>
            <person name="Liu H."/>
            <person name="Sun Y."/>
            <person name="Le M."/>
            <person name="Wang Q."/>
            <person name="Wei S."/>
            <person name="Zheng Y."/>
            <person name="Lin W."/>
            <person name="Duan Y."/>
            <person name="Cao H."/>
            <person name="Xiong S."/>
            <person name="Wang X."/>
            <person name="Wei L."/>
            <person name="Li C."/>
            <person name="Ma Q."/>
            <person name="Ju M."/>
            <person name="Zhao R."/>
            <person name="Li G."/>
            <person name="Mu C."/>
            <person name="Tian Q."/>
            <person name="Mei H."/>
            <person name="Zhang T."/>
            <person name="Gao T."/>
            <person name="Zhang H."/>
        </authorList>
    </citation>
    <scope>NUCLEOTIDE SEQUENCE</scope>
    <source>
        <strain evidence="1">K16</strain>
    </source>
</reference>